<comment type="catalytic activity">
    <reaction evidence="15">
        <text>tRNA(Met) + L-methionine + ATP = L-methionyl-tRNA(Met) + AMP + diphosphate</text>
        <dbReference type="Rhea" id="RHEA:13481"/>
        <dbReference type="Rhea" id="RHEA-COMP:9667"/>
        <dbReference type="Rhea" id="RHEA-COMP:9698"/>
        <dbReference type="ChEBI" id="CHEBI:30616"/>
        <dbReference type="ChEBI" id="CHEBI:33019"/>
        <dbReference type="ChEBI" id="CHEBI:57844"/>
        <dbReference type="ChEBI" id="CHEBI:78442"/>
        <dbReference type="ChEBI" id="CHEBI:78530"/>
        <dbReference type="ChEBI" id="CHEBI:456215"/>
        <dbReference type="EC" id="6.1.1.10"/>
    </reaction>
</comment>
<dbReference type="FunFam" id="2.40.50.140:FF:000042">
    <property type="entry name" value="Methionine--tRNA ligase"/>
    <property type="match status" value="1"/>
</dbReference>
<organism evidence="19 20">
    <name type="scientific">Candidatus Roizmanbacteria bacterium CG_4_10_14_0_2_um_filter_39_13</name>
    <dbReference type="NCBI Taxonomy" id="1974825"/>
    <lineage>
        <taxon>Bacteria</taxon>
        <taxon>Candidatus Roizmaniibacteriota</taxon>
    </lineage>
</organism>
<comment type="subunit">
    <text evidence="3">Homodimer.</text>
</comment>
<evidence type="ECO:0000256" key="7">
    <source>
        <dbReference type="ARBA" id="ARBA00022555"/>
    </source>
</evidence>
<dbReference type="GO" id="GO:0006431">
    <property type="term" value="P:methionyl-tRNA aminoacylation"/>
    <property type="evidence" value="ECO:0007669"/>
    <property type="project" value="InterPro"/>
</dbReference>
<evidence type="ECO:0000256" key="2">
    <source>
        <dbReference type="ARBA" id="ARBA00004496"/>
    </source>
</evidence>
<comment type="function">
    <text evidence="1">Is required not only for elongation of protein synthesis but also for the initiation of all mRNA translation through initiator tRNA(fMet) aminoacylation.</text>
</comment>
<dbReference type="Gene3D" id="2.40.50.140">
    <property type="entry name" value="Nucleic acid-binding proteins"/>
    <property type="match status" value="1"/>
</dbReference>
<evidence type="ECO:0000313" key="19">
    <source>
        <dbReference type="EMBL" id="PIZ63783.1"/>
    </source>
</evidence>
<keyword evidence="9" id="KW-0547">Nucleotide-binding</keyword>
<keyword evidence="10" id="KW-0067">ATP-binding</keyword>
<sequence length="111" mass="12314">MKDIITFDDFMKLDIRIGEVTSAQNVETSTKLIQLSVNFGEEIGTRTILAGMQKWYAPEDFINNKFLFLVNLAPKKMAGSESQGMLMAADGDDKPKLIEAPSDIPNGSMIR</sequence>
<keyword evidence="8" id="KW-0436">Ligase</keyword>
<dbReference type="InterPro" id="IPR002547">
    <property type="entry name" value="tRNA-bd_dom"/>
</dbReference>
<evidence type="ECO:0000256" key="10">
    <source>
        <dbReference type="ARBA" id="ARBA00022840"/>
    </source>
</evidence>
<evidence type="ECO:0000256" key="8">
    <source>
        <dbReference type="ARBA" id="ARBA00022598"/>
    </source>
</evidence>
<keyword evidence="11 16" id="KW-0694">RNA-binding</keyword>
<dbReference type="AlphaFoldDB" id="A0A2M7U183"/>
<evidence type="ECO:0000256" key="13">
    <source>
        <dbReference type="ARBA" id="ARBA00023146"/>
    </source>
</evidence>
<gene>
    <name evidence="19" type="ORF">COY16_00870</name>
</gene>
<evidence type="ECO:0000256" key="12">
    <source>
        <dbReference type="ARBA" id="ARBA00022917"/>
    </source>
</evidence>
<comment type="caution">
    <text evidence="19">The sequence shown here is derived from an EMBL/GenBank/DDBJ whole genome shotgun (WGS) entry which is preliminary data.</text>
</comment>
<keyword evidence="6" id="KW-0963">Cytoplasm</keyword>
<comment type="subcellular location">
    <subcellularLocation>
        <location evidence="2">Cytoplasm</location>
    </subcellularLocation>
</comment>
<dbReference type="EMBL" id="PFOB01000013">
    <property type="protein sequence ID" value="PIZ63783.1"/>
    <property type="molecule type" value="Genomic_DNA"/>
</dbReference>
<dbReference type="GO" id="GO:0005737">
    <property type="term" value="C:cytoplasm"/>
    <property type="evidence" value="ECO:0007669"/>
    <property type="project" value="UniProtKB-SubCell"/>
</dbReference>
<keyword evidence="12" id="KW-0648">Protein biosynthesis</keyword>
<evidence type="ECO:0000256" key="5">
    <source>
        <dbReference type="ARBA" id="ARBA00018753"/>
    </source>
</evidence>
<evidence type="ECO:0000256" key="15">
    <source>
        <dbReference type="ARBA" id="ARBA00047364"/>
    </source>
</evidence>
<keyword evidence="13" id="KW-0030">Aminoacyl-tRNA synthetase</keyword>
<protein>
    <recommendedName>
        <fullName evidence="5">Methionine--tRNA ligase</fullName>
        <ecNumber evidence="4">6.1.1.10</ecNumber>
    </recommendedName>
    <alternativeName>
        <fullName evidence="14">Methionyl-tRNA synthetase</fullName>
    </alternativeName>
</protein>
<dbReference type="InterPro" id="IPR051270">
    <property type="entry name" value="Tyrosine-tRNA_ligase_regulator"/>
</dbReference>
<dbReference type="GO" id="GO:0000049">
    <property type="term" value="F:tRNA binding"/>
    <property type="evidence" value="ECO:0007669"/>
    <property type="project" value="UniProtKB-UniRule"/>
</dbReference>
<evidence type="ECO:0000256" key="6">
    <source>
        <dbReference type="ARBA" id="ARBA00022490"/>
    </source>
</evidence>
<name>A0A2M7U183_9BACT</name>
<accession>A0A2M7U183</accession>
<feature type="domain" description="TRNA-binding" evidence="18">
    <location>
        <begin position="9"/>
        <end position="111"/>
    </location>
</feature>
<dbReference type="CDD" id="cd02800">
    <property type="entry name" value="tRNA_bind_EcMetRS_like"/>
    <property type="match status" value="1"/>
</dbReference>
<evidence type="ECO:0000259" key="18">
    <source>
        <dbReference type="PROSITE" id="PS50886"/>
    </source>
</evidence>
<evidence type="ECO:0000256" key="9">
    <source>
        <dbReference type="ARBA" id="ARBA00022741"/>
    </source>
</evidence>
<evidence type="ECO:0000256" key="1">
    <source>
        <dbReference type="ARBA" id="ARBA00003314"/>
    </source>
</evidence>
<evidence type="ECO:0000256" key="11">
    <source>
        <dbReference type="ARBA" id="ARBA00022884"/>
    </source>
</evidence>
<keyword evidence="7 16" id="KW-0820">tRNA-binding</keyword>
<dbReference type="SUPFAM" id="SSF50249">
    <property type="entry name" value="Nucleic acid-binding proteins"/>
    <property type="match status" value="1"/>
</dbReference>
<evidence type="ECO:0000313" key="20">
    <source>
        <dbReference type="Proteomes" id="UP000228503"/>
    </source>
</evidence>
<evidence type="ECO:0000256" key="16">
    <source>
        <dbReference type="PROSITE-ProRule" id="PRU00209"/>
    </source>
</evidence>
<dbReference type="PANTHER" id="PTHR11586:SF37">
    <property type="entry name" value="TRNA-BINDING DOMAIN-CONTAINING PROTEIN"/>
    <property type="match status" value="1"/>
</dbReference>
<evidence type="ECO:0000256" key="3">
    <source>
        <dbReference type="ARBA" id="ARBA00011738"/>
    </source>
</evidence>
<dbReference type="PANTHER" id="PTHR11586">
    <property type="entry name" value="TRNA-AMINOACYLATION COFACTOR ARC1 FAMILY MEMBER"/>
    <property type="match status" value="1"/>
</dbReference>
<dbReference type="Proteomes" id="UP000228503">
    <property type="component" value="Unassembled WGS sequence"/>
</dbReference>
<reference evidence="20" key="1">
    <citation type="submission" date="2017-09" db="EMBL/GenBank/DDBJ databases">
        <title>Depth-based differentiation of microbial function through sediment-hosted aquifers and enrichment of novel symbionts in the deep terrestrial subsurface.</title>
        <authorList>
            <person name="Probst A.J."/>
            <person name="Ladd B."/>
            <person name="Jarett J.K."/>
            <person name="Geller-Mcgrath D.E."/>
            <person name="Sieber C.M.K."/>
            <person name="Emerson J.B."/>
            <person name="Anantharaman K."/>
            <person name="Thomas B.C."/>
            <person name="Malmstrom R."/>
            <person name="Stieglmeier M."/>
            <person name="Klingl A."/>
            <person name="Woyke T."/>
            <person name="Ryan C.M."/>
            <person name="Banfield J.F."/>
        </authorList>
    </citation>
    <scope>NUCLEOTIDE SEQUENCE [LARGE SCALE GENOMIC DNA]</scope>
</reference>
<proteinExistence type="predicted"/>
<evidence type="ECO:0000256" key="4">
    <source>
        <dbReference type="ARBA" id="ARBA00012838"/>
    </source>
</evidence>
<feature type="region of interest" description="Disordered" evidence="17">
    <location>
        <begin position="90"/>
        <end position="111"/>
    </location>
</feature>
<dbReference type="Pfam" id="PF01588">
    <property type="entry name" value="tRNA_bind"/>
    <property type="match status" value="1"/>
</dbReference>
<dbReference type="PROSITE" id="PS50886">
    <property type="entry name" value="TRBD"/>
    <property type="match status" value="1"/>
</dbReference>
<dbReference type="InterPro" id="IPR012340">
    <property type="entry name" value="NA-bd_OB-fold"/>
</dbReference>
<dbReference type="GO" id="GO:0004825">
    <property type="term" value="F:methionine-tRNA ligase activity"/>
    <property type="evidence" value="ECO:0007669"/>
    <property type="project" value="UniProtKB-EC"/>
</dbReference>
<evidence type="ECO:0000256" key="14">
    <source>
        <dbReference type="ARBA" id="ARBA00030904"/>
    </source>
</evidence>
<dbReference type="EC" id="6.1.1.10" evidence="4"/>
<evidence type="ECO:0000256" key="17">
    <source>
        <dbReference type="SAM" id="MobiDB-lite"/>
    </source>
</evidence>
<dbReference type="GO" id="GO:0005524">
    <property type="term" value="F:ATP binding"/>
    <property type="evidence" value="ECO:0007669"/>
    <property type="project" value="UniProtKB-KW"/>
</dbReference>
<dbReference type="InterPro" id="IPR004495">
    <property type="entry name" value="Met-tRNA-synth_bsu_C"/>
</dbReference>